<name>A0A7C3RRA3_DICTH</name>
<comment type="caution">
    <text evidence="2">The sequence shown here is derived from an EMBL/GenBank/DDBJ whole genome shotgun (WGS) entry which is preliminary data.</text>
</comment>
<proteinExistence type="predicted"/>
<protein>
    <submittedName>
        <fullName evidence="2">DUF47 domain-containing protein</fullName>
    </submittedName>
</protein>
<gene>
    <name evidence="2" type="ORF">ENW00_05730</name>
</gene>
<accession>A0A7C3RRA3</accession>
<reference evidence="2" key="1">
    <citation type="journal article" date="2020" name="mSystems">
        <title>Genome- and Community-Level Interaction Insights into Carbon Utilization and Element Cycling Functions of Hydrothermarchaeota in Hydrothermal Sediment.</title>
        <authorList>
            <person name="Zhou Z."/>
            <person name="Liu Y."/>
            <person name="Xu W."/>
            <person name="Pan J."/>
            <person name="Luo Z.H."/>
            <person name="Li M."/>
        </authorList>
    </citation>
    <scope>NUCLEOTIDE SEQUENCE [LARGE SCALE GENOMIC DNA]</scope>
    <source>
        <strain evidence="2">SpSt-81</strain>
    </source>
</reference>
<keyword evidence="1" id="KW-0175">Coiled coil</keyword>
<organism evidence="2">
    <name type="scientific">Dictyoglomus thermophilum</name>
    <dbReference type="NCBI Taxonomy" id="14"/>
    <lineage>
        <taxon>Bacteria</taxon>
        <taxon>Pseudomonadati</taxon>
        <taxon>Dictyoglomota</taxon>
        <taxon>Dictyoglomia</taxon>
        <taxon>Dictyoglomales</taxon>
        <taxon>Dictyoglomaceae</taxon>
        <taxon>Dictyoglomus</taxon>
    </lineage>
</organism>
<evidence type="ECO:0000313" key="2">
    <source>
        <dbReference type="EMBL" id="HFX13642.1"/>
    </source>
</evidence>
<evidence type="ECO:0000256" key="1">
    <source>
        <dbReference type="SAM" id="Coils"/>
    </source>
</evidence>
<sequence length="139" mass="16103">MEDRWKKLWENLKPQISDLAQKAGEVAKKAGDTISDMAKTLGKESAKLAKIGKLKAEIVSLELNRNDIFRKLGERLYDLHKKGEEIKNDKFEDLLKEVEKIESTIIEKQKEIKKIAEEEKLEPEDVEKIPTLKDEEKKD</sequence>
<dbReference type="EMBL" id="DTIN01000015">
    <property type="protein sequence ID" value="HFX13642.1"/>
    <property type="molecule type" value="Genomic_DNA"/>
</dbReference>
<feature type="coiled-coil region" evidence="1">
    <location>
        <begin position="91"/>
        <end position="118"/>
    </location>
</feature>
<dbReference type="AlphaFoldDB" id="A0A7C3RRA3"/>